<sequence>MVTVWRRKLDQRALQSAFMSVKSKCKATVKSSRA</sequence>
<proteinExistence type="predicted"/>
<protein>
    <submittedName>
        <fullName evidence="1">Uncharacterized protein</fullName>
    </submittedName>
</protein>
<dbReference type="AlphaFoldDB" id="A0A0A8ZTG5"/>
<dbReference type="EMBL" id="GBRH01256897">
    <property type="protein sequence ID" value="JAD40998.1"/>
    <property type="molecule type" value="Transcribed_RNA"/>
</dbReference>
<name>A0A0A8ZTG5_ARUDO</name>
<evidence type="ECO:0000313" key="1">
    <source>
        <dbReference type="EMBL" id="JAD40998.1"/>
    </source>
</evidence>
<reference evidence="1" key="1">
    <citation type="submission" date="2014-09" db="EMBL/GenBank/DDBJ databases">
        <authorList>
            <person name="Magalhaes I.L.F."/>
            <person name="Oliveira U."/>
            <person name="Santos F.R."/>
            <person name="Vidigal T.H.D.A."/>
            <person name="Brescovit A.D."/>
            <person name="Santos A.J."/>
        </authorList>
    </citation>
    <scope>NUCLEOTIDE SEQUENCE</scope>
    <source>
        <tissue evidence="1">Shoot tissue taken approximately 20 cm above the soil surface</tissue>
    </source>
</reference>
<organism evidence="1">
    <name type="scientific">Arundo donax</name>
    <name type="common">Giant reed</name>
    <name type="synonym">Donax arundinaceus</name>
    <dbReference type="NCBI Taxonomy" id="35708"/>
    <lineage>
        <taxon>Eukaryota</taxon>
        <taxon>Viridiplantae</taxon>
        <taxon>Streptophyta</taxon>
        <taxon>Embryophyta</taxon>
        <taxon>Tracheophyta</taxon>
        <taxon>Spermatophyta</taxon>
        <taxon>Magnoliopsida</taxon>
        <taxon>Liliopsida</taxon>
        <taxon>Poales</taxon>
        <taxon>Poaceae</taxon>
        <taxon>PACMAD clade</taxon>
        <taxon>Arundinoideae</taxon>
        <taxon>Arundineae</taxon>
        <taxon>Arundo</taxon>
    </lineage>
</organism>
<accession>A0A0A8ZTG5</accession>
<reference evidence="1" key="2">
    <citation type="journal article" date="2015" name="Data Brief">
        <title>Shoot transcriptome of the giant reed, Arundo donax.</title>
        <authorList>
            <person name="Barrero R.A."/>
            <person name="Guerrero F.D."/>
            <person name="Moolhuijzen P."/>
            <person name="Goolsby J.A."/>
            <person name="Tidwell J."/>
            <person name="Bellgard S.E."/>
            <person name="Bellgard M.I."/>
        </authorList>
    </citation>
    <scope>NUCLEOTIDE SEQUENCE</scope>
    <source>
        <tissue evidence="1">Shoot tissue taken approximately 20 cm above the soil surface</tissue>
    </source>
</reference>